<keyword evidence="2" id="KW-1185">Reference proteome</keyword>
<dbReference type="KEGG" id="rgu:A4W93_06940"/>
<name>A0A1W6L663_9BURK</name>
<dbReference type="OrthoDB" id="5365713at2"/>
<dbReference type="EMBL" id="CP015118">
    <property type="protein sequence ID" value="ARN19670.1"/>
    <property type="molecule type" value="Genomic_DNA"/>
</dbReference>
<dbReference type="Pfam" id="PF19788">
    <property type="entry name" value="DUF6272"/>
    <property type="match status" value="1"/>
</dbReference>
<evidence type="ECO:0000313" key="1">
    <source>
        <dbReference type="EMBL" id="ARN19670.1"/>
    </source>
</evidence>
<reference evidence="1 2" key="1">
    <citation type="submission" date="2016-04" db="EMBL/GenBank/DDBJ databases">
        <title>Complete genome sequence of natural rubber-degrading, novel Gram-negative bacterium, Rhizobacter gummiphilus strain NS21.</title>
        <authorList>
            <person name="Tabata M."/>
            <person name="Kasai D."/>
            <person name="Fukuda M."/>
        </authorList>
    </citation>
    <scope>NUCLEOTIDE SEQUENCE [LARGE SCALE GENOMIC DNA]</scope>
    <source>
        <strain evidence="1 2">NS21</strain>
    </source>
</reference>
<dbReference type="NCBIfam" id="NF038262">
    <property type="entry name" value="SiaB_fam_kinase"/>
    <property type="match status" value="1"/>
</dbReference>
<proteinExistence type="predicted"/>
<dbReference type="Proteomes" id="UP000193427">
    <property type="component" value="Chromosome"/>
</dbReference>
<dbReference type="AlphaFoldDB" id="A0A1W6L663"/>
<organism evidence="1 2">
    <name type="scientific">Piscinibacter gummiphilus</name>
    <dbReference type="NCBI Taxonomy" id="946333"/>
    <lineage>
        <taxon>Bacteria</taxon>
        <taxon>Pseudomonadati</taxon>
        <taxon>Pseudomonadota</taxon>
        <taxon>Betaproteobacteria</taxon>
        <taxon>Burkholderiales</taxon>
        <taxon>Sphaerotilaceae</taxon>
        <taxon>Piscinibacter</taxon>
    </lineage>
</organism>
<evidence type="ECO:0000313" key="2">
    <source>
        <dbReference type="Proteomes" id="UP000193427"/>
    </source>
</evidence>
<dbReference type="RefSeq" id="WP_085749931.1">
    <property type="nucleotide sequence ID" value="NZ_BSPR01000008.1"/>
</dbReference>
<dbReference type="STRING" id="946333.A4W93_06940"/>
<dbReference type="InterPro" id="IPR046239">
    <property type="entry name" value="DUF6272"/>
</dbReference>
<sequence length="189" mass="21041">MATAPLIHEYGPFFDQARQHRVIFYYVGYFSQNIIAAMAEAVKLQLEVSGVDGPTRRKLFSSFIEMAQNIVHYSSDALTPPSETQRELRHGSVCILDHDDGHLLLCANPVESGVAEELRHKLDTLRQMTLAEIKQAYKDTLRGEAPEGSKGAGMGLLTMARDARGPLVFDFQRVDGRDDTTVFCLKAVI</sequence>
<protein>
    <submittedName>
        <fullName evidence="1">Uncharacterized protein</fullName>
    </submittedName>
</protein>
<gene>
    <name evidence="1" type="ORF">A4W93_06940</name>
</gene>
<accession>A0A1W6L663</accession>